<dbReference type="OrthoDB" id="3407976at2759"/>
<reference evidence="1" key="2">
    <citation type="journal article" date="2019" name="IMA Fungus">
        <title>Genome sequencing and comparison of five Tilletia species to identify candidate genes for the detection of regulated species infecting wheat.</title>
        <authorList>
            <person name="Nguyen H.D.T."/>
            <person name="Sultana T."/>
            <person name="Kesanakurti P."/>
            <person name="Hambleton S."/>
        </authorList>
    </citation>
    <scope>NUCLEOTIDE SEQUENCE</scope>
    <source>
        <strain evidence="1">DAOMC 236416</strain>
    </source>
</reference>
<keyword evidence="2" id="KW-1185">Reference proteome</keyword>
<dbReference type="AlphaFoldDB" id="A0A177TQA9"/>
<comment type="caution">
    <text evidence="1">The sequence shown here is derived from an EMBL/GenBank/DDBJ whole genome shotgun (WGS) entry which is preliminary data.</text>
</comment>
<dbReference type="EMBL" id="LWDF02000062">
    <property type="protein sequence ID" value="KAE8258633.1"/>
    <property type="molecule type" value="Genomic_DNA"/>
</dbReference>
<dbReference type="Proteomes" id="UP000077521">
    <property type="component" value="Unassembled WGS sequence"/>
</dbReference>
<gene>
    <name evidence="1" type="ORF">A4X13_0g1552</name>
</gene>
<evidence type="ECO:0000313" key="2">
    <source>
        <dbReference type="Proteomes" id="UP000077521"/>
    </source>
</evidence>
<reference evidence="1" key="1">
    <citation type="submission" date="2016-04" db="EMBL/GenBank/DDBJ databases">
        <authorList>
            <person name="Nguyen H.D."/>
            <person name="Samba Siva P."/>
            <person name="Cullis J."/>
            <person name="Levesque C.A."/>
            <person name="Hambleton S."/>
        </authorList>
    </citation>
    <scope>NUCLEOTIDE SEQUENCE</scope>
    <source>
        <strain evidence="1">DAOMC 236416</strain>
    </source>
</reference>
<protein>
    <submittedName>
        <fullName evidence="1">Uncharacterized protein</fullName>
    </submittedName>
</protein>
<organism evidence="1 2">
    <name type="scientific">Tilletia indica</name>
    <dbReference type="NCBI Taxonomy" id="43049"/>
    <lineage>
        <taxon>Eukaryota</taxon>
        <taxon>Fungi</taxon>
        <taxon>Dikarya</taxon>
        <taxon>Basidiomycota</taxon>
        <taxon>Ustilaginomycotina</taxon>
        <taxon>Exobasidiomycetes</taxon>
        <taxon>Tilletiales</taxon>
        <taxon>Tilletiaceae</taxon>
        <taxon>Tilletia</taxon>
    </lineage>
</organism>
<evidence type="ECO:0000313" key="1">
    <source>
        <dbReference type="EMBL" id="KAE8258633.1"/>
    </source>
</evidence>
<name>A0A177TQA9_9BASI</name>
<proteinExistence type="predicted"/>
<accession>A0A177TQA9</accession>
<sequence>MRLFYLIATIALVAVTTGAASIPSDLPPSNNSLETRAAFAKNKCSPYKGTGIISPKAGDTISKYVDFPFIFCSPAGSKSSSVELQIGTQNGDQGFEGGTQYNILVAENVLPNQGSNYLYTTNLQLNDGDEGDHLYVYDIVKNKYGFNIMTRYSVPITVVGGYYY</sequence>